<evidence type="ECO:0000256" key="3">
    <source>
        <dbReference type="ARBA" id="ARBA00022475"/>
    </source>
</evidence>
<dbReference type="PANTHER" id="PTHR34296">
    <property type="entry name" value="TRANSCRIPTIONAL ACTIVATOR PROTEIN MED"/>
    <property type="match status" value="1"/>
</dbReference>
<proteinExistence type="inferred from homology"/>
<dbReference type="Proteomes" id="UP001595617">
    <property type="component" value="Unassembled WGS sequence"/>
</dbReference>
<keyword evidence="3" id="KW-1003">Cell membrane</keyword>
<dbReference type="EMBL" id="JBHRYR010000002">
    <property type="protein sequence ID" value="MFC3851502.1"/>
    <property type="molecule type" value="Genomic_DNA"/>
</dbReference>
<dbReference type="Pfam" id="PF02608">
    <property type="entry name" value="Bmp"/>
    <property type="match status" value="1"/>
</dbReference>
<evidence type="ECO:0000256" key="2">
    <source>
        <dbReference type="ARBA" id="ARBA00008610"/>
    </source>
</evidence>
<gene>
    <name evidence="9" type="ORF">ACFOOG_01545</name>
</gene>
<evidence type="ECO:0000256" key="5">
    <source>
        <dbReference type="ARBA" id="ARBA00023136"/>
    </source>
</evidence>
<feature type="signal peptide" evidence="7">
    <location>
        <begin position="1"/>
        <end position="19"/>
    </location>
</feature>
<name>A0ABV7ZSL1_9GAMM</name>
<evidence type="ECO:0000256" key="7">
    <source>
        <dbReference type="SAM" id="SignalP"/>
    </source>
</evidence>
<comment type="similarity">
    <text evidence="2">Belongs to the BMP lipoprotein family.</text>
</comment>
<reference evidence="10" key="1">
    <citation type="journal article" date="2019" name="Int. J. Syst. Evol. Microbiol.">
        <title>The Global Catalogue of Microorganisms (GCM) 10K type strain sequencing project: providing services to taxonomists for standard genome sequencing and annotation.</title>
        <authorList>
            <consortium name="The Broad Institute Genomics Platform"/>
            <consortium name="The Broad Institute Genome Sequencing Center for Infectious Disease"/>
            <person name="Wu L."/>
            <person name="Ma J."/>
        </authorList>
    </citation>
    <scope>NUCLEOTIDE SEQUENCE [LARGE SCALE GENOMIC DNA]</scope>
    <source>
        <strain evidence="10">IBRC 10765</strain>
    </source>
</reference>
<dbReference type="PANTHER" id="PTHR34296:SF2">
    <property type="entry name" value="ABC TRANSPORTER GUANOSINE-BINDING PROTEIN NUPN"/>
    <property type="match status" value="1"/>
</dbReference>
<keyword evidence="6" id="KW-0449">Lipoprotein</keyword>
<dbReference type="RefSeq" id="WP_380692677.1">
    <property type="nucleotide sequence ID" value="NZ_JBHRYR010000002.1"/>
</dbReference>
<comment type="subcellular location">
    <subcellularLocation>
        <location evidence="1">Cell membrane</location>
        <topology evidence="1">Lipid-anchor</topology>
    </subcellularLocation>
</comment>
<dbReference type="PROSITE" id="PS51257">
    <property type="entry name" value="PROKAR_LIPOPROTEIN"/>
    <property type="match status" value="1"/>
</dbReference>
<dbReference type="InterPro" id="IPR050957">
    <property type="entry name" value="BMP_lipoprotein"/>
</dbReference>
<dbReference type="InterPro" id="IPR028082">
    <property type="entry name" value="Peripla_BP_I"/>
</dbReference>
<evidence type="ECO:0000259" key="8">
    <source>
        <dbReference type="Pfam" id="PF02608"/>
    </source>
</evidence>
<feature type="domain" description="ABC transporter substrate-binding protein PnrA-like" evidence="8">
    <location>
        <begin position="43"/>
        <end position="338"/>
    </location>
</feature>
<sequence length="350" mass="37256">MKTLTKLALTGVASAIILAGCSNDEPAATAAAAEESSSFRPAVVYDVAGKFDKSFNEAVFRNGVETFVADKGVAVREFTPDNESQREQAIRRLAQDGHSPIVTVGFNFGSAVEAVAADFPDTQFAIIDSVVDAPNVQSLVFQEHEGSFLVGALAAMVSETSTIGFVGGMDIPLIRKFACGYEQGAKYVNENINVLQNMTGSTPTAFNDPVRGGELANSQISQGADVIYAAAGGTGLGVYQTAADNEIYAIGVDSNQNYLQPGTMLTSMEKRVGTAAYTSWEQSMMGNWEAGVQVFGIAENGVDWSLDEFNRDLISADLETAVNDIRSKIVSGEIQVYDYMQNGDCNYAAM</sequence>
<keyword evidence="4 7" id="KW-0732">Signal</keyword>
<comment type="caution">
    <text evidence="9">The sequence shown here is derived from an EMBL/GenBank/DDBJ whole genome shotgun (WGS) entry which is preliminary data.</text>
</comment>
<dbReference type="Gene3D" id="3.40.50.2300">
    <property type="match status" value="2"/>
</dbReference>
<organism evidence="9 10">
    <name type="scientific">Saccharospirillum mangrovi</name>
    <dbReference type="NCBI Taxonomy" id="2161747"/>
    <lineage>
        <taxon>Bacteria</taxon>
        <taxon>Pseudomonadati</taxon>
        <taxon>Pseudomonadota</taxon>
        <taxon>Gammaproteobacteria</taxon>
        <taxon>Oceanospirillales</taxon>
        <taxon>Saccharospirillaceae</taxon>
        <taxon>Saccharospirillum</taxon>
    </lineage>
</organism>
<feature type="chain" id="PRO_5046045132" evidence="7">
    <location>
        <begin position="20"/>
        <end position="350"/>
    </location>
</feature>
<evidence type="ECO:0000313" key="9">
    <source>
        <dbReference type="EMBL" id="MFC3851502.1"/>
    </source>
</evidence>
<protein>
    <submittedName>
        <fullName evidence="9">BMP family protein</fullName>
    </submittedName>
</protein>
<dbReference type="InterPro" id="IPR003760">
    <property type="entry name" value="PnrA-like"/>
</dbReference>
<evidence type="ECO:0000256" key="4">
    <source>
        <dbReference type="ARBA" id="ARBA00022729"/>
    </source>
</evidence>
<keyword evidence="10" id="KW-1185">Reference proteome</keyword>
<keyword evidence="5" id="KW-0472">Membrane</keyword>
<evidence type="ECO:0000256" key="1">
    <source>
        <dbReference type="ARBA" id="ARBA00004193"/>
    </source>
</evidence>
<dbReference type="SUPFAM" id="SSF53822">
    <property type="entry name" value="Periplasmic binding protein-like I"/>
    <property type="match status" value="1"/>
</dbReference>
<evidence type="ECO:0000313" key="10">
    <source>
        <dbReference type="Proteomes" id="UP001595617"/>
    </source>
</evidence>
<evidence type="ECO:0000256" key="6">
    <source>
        <dbReference type="ARBA" id="ARBA00023288"/>
    </source>
</evidence>
<accession>A0ABV7ZSL1</accession>
<dbReference type="CDD" id="cd06354">
    <property type="entry name" value="PBP1_PrnA-like"/>
    <property type="match status" value="1"/>
</dbReference>